<dbReference type="NCBIfam" id="NF010699">
    <property type="entry name" value="PRK14099.1"/>
    <property type="match status" value="1"/>
</dbReference>
<dbReference type="RefSeq" id="WP_076958266.1">
    <property type="nucleotide sequence ID" value="NZ_MLCO01000153.1"/>
</dbReference>
<evidence type="ECO:0000313" key="11">
    <source>
        <dbReference type="EMBL" id="ONG51791.1"/>
    </source>
</evidence>
<dbReference type="Gene3D" id="3.40.50.2000">
    <property type="entry name" value="Glycogen Phosphorylase B"/>
    <property type="match status" value="2"/>
</dbReference>
<evidence type="ECO:0000259" key="9">
    <source>
        <dbReference type="Pfam" id="PF00534"/>
    </source>
</evidence>
<feature type="domain" description="Starch synthase catalytic" evidence="10">
    <location>
        <begin position="5"/>
        <end position="236"/>
    </location>
</feature>
<dbReference type="InterPro" id="IPR013534">
    <property type="entry name" value="Starch_synth_cat_dom"/>
</dbReference>
<dbReference type="EC" id="2.4.1.21" evidence="8"/>
<dbReference type="InterPro" id="IPR001296">
    <property type="entry name" value="Glyco_trans_1"/>
</dbReference>
<dbReference type="GO" id="GO:0005978">
    <property type="term" value="P:glycogen biosynthetic process"/>
    <property type="evidence" value="ECO:0007669"/>
    <property type="project" value="UniProtKB-UniRule"/>
</dbReference>
<evidence type="ECO:0000256" key="8">
    <source>
        <dbReference type="HAMAP-Rule" id="MF_00484"/>
    </source>
</evidence>
<comment type="caution">
    <text evidence="11">The sequence shown here is derived from an EMBL/GenBank/DDBJ whole genome shotgun (WGS) entry which is preliminary data.</text>
</comment>
<dbReference type="NCBIfam" id="TIGR02095">
    <property type="entry name" value="glgA"/>
    <property type="match status" value="1"/>
</dbReference>
<keyword evidence="7 8" id="KW-0320">Glycogen biosynthesis</keyword>
<comment type="similarity">
    <text evidence="4 8">Belongs to the glycosyltransferase 1 family. Bacterial/plant glycogen synthase subfamily.</text>
</comment>
<dbReference type="PANTHER" id="PTHR45825">
    <property type="entry name" value="GRANULE-BOUND STARCH SYNTHASE 1, CHLOROPLASTIC/AMYLOPLASTIC"/>
    <property type="match status" value="1"/>
</dbReference>
<protein>
    <recommendedName>
        <fullName evidence="8">Glycogen synthase</fullName>
        <ecNumber evidence="8">2.4.1.21</ecNumber>
    </recommendedName>
    <alternativeName>
        <fullName evidence="8">Starch [bacterial glycogen] synthase</fullName>
    </alternativeName>
</protein>
<dbReference type="CDD" id="cd03791">
    <property type="entry name" value="GT5_Glycogen_synthase_DULL1-like"/>
    <property type="match status" value="1"/>
</dbReference>
<evidence type="ECO:0000256" key="2">
    <source>
        <dbReference type="ARBA" id="ARBA00002764"/>
    </source>
</evidence>
<feature type="binding site" evidence="8">
    <location>
        <position position="17"/>
    </location>
    <ligand>
        <name>ADP-alpha-D-glucose</name>
        <dbReference type="ChEBI" id="CHEBI:57498"/>
    </ligand>
</feature>
<feature type="domain" description="Glycosyl transferase family 1" evidence="9">
    <location>
        <begin position="294"/>
        <end position="410"/>
    </location>
</feature>
<dbReference type="OrthoDB" id="9808590at2"/>
<keyword evidence="12" id="KW-1185">Reference proteome</keyword>
<sequence>MTFTVLSVASELYPLIKTGGLADVAGALPGALAAEGIAVHSLLPGYPAVMQRLEQAEPVLHWDDLFGGPGRLLAARAAGLDLFVIDAPHLYARPGSPYAGPEGDFRDNPQRFAGLGWVAAELGLGRLSGFRADVVHAHDWQAGLAPAYLHYAEASRPGTVMTVHNLAFQGQCAPELLAALRLPPQAWAMDGVEYYGGIGFLKAGLHFADRITTVSPSYAAEIRTEEGGMGLGGLLRSRAADLSGILNGIDTAVWNPEADAALPGPYSSDTLSAREASRAALRRRMGLAERPVAPLLGIVSRLSWQKGMDAVLEALPALLGHGMQLAVLGSGDPALEEGFAAAAAAHPGQVGLHRGYDEALAHLVQGGSDALLVPSRFEPCGLTQLCALRYGALPVVARVGGLADTVIDANEMALAAGVGTGVQFAAAARAPLEAALGRLAALWQDRPGWQQLQRNGMAADVSWRRPARHYAALYRAVA</sequence>
<accession>A0A1V2H0L1</accession>
<dbReference type="SUPFAM" id="SSF53756">
    <property type="entry name" value="UDP-Glycosyltransferase/glycogen phosphorylase"/>
    <property type="match status" value="1"/>
</dbReference>
<dbReference type="UniPathway" id="UPA00164"/>
<keyword evidence="6 8" id="KW-0808">Transferase</keyword>
<evidence type="ECO:0000256" key="6">
    <source>
        <dbReference type="ARBA" id="ARBA00022679"/>
    </source>
</evidence>
<dbReference type="GO" id="GO:0005829">
    <property type="term" value="C:cytosol"/>
    <property type="evidence" value="ECO:0007669"/>
    <property type="project" value="TreeGrafter"/>
</dbReference>
<dbReference type="HAMAP" id="MF_00484">
    <property type="entry name" value="Glycogen_synth"/>
    <property type="match status" value="1"/>
</dbReference>
<evidence type="ECO:0000256" key="7">
    <source>
        <dbReference type="ARBA" id="ARBA00023056"/>
    </source>
</evidence>
<dbReference type="AlphaFoldDB" id="A0A1V2H0L1"/>
<keyword evidence="5 8" id="KW-0328">Glycosyltransferase</keyword>
<evidence type="ECO:0000313" key="12">
    <source>
        <dbReference type="Proteomes" id="UP000188879"/>
    </source>
</evidence>
<comment type="catalytic activity">
    <reaction evidence="1 8">
        <text>[(1-&gt;4)-alpha-D-glucosyl](n) + ADP-alpha-D-glucose = [(1-&gt;4)-alpha-D-glucosyl](n+1) + ADP + H(+)</text>
        <dbReference type="Rhea" id="RHEA:18189"/>
        <dbReference type="Rhea" id="RHEA-COMP:9584"/>
        <dbReference type="Rhea" id="RHEA-COMP:9587"/>
        <dbReference type="ChEBI" id="CHEBI:15378"/>
        <dbReference type="ChEBI" id="CHEBI:15444"/>
        <dbReference type="ChEBI" id="CHEBI:57498"/>
        <dbReference type="ChEBI" id="CHEBI:456216"/>
        <dbReference type="EC" id="2.4.1.21"/>
    </reaction>
</comment>
<dbReference type="GO" id="GO:0004373">
    <property type="term" value="F:alpha-1,4-glucan glucosyltransferase (UDP-glucose donor) activity"/>
    <property type="evidence" value="ECO:0007669"/>
    <property type="project" value="InterPro"/>
</dbReference>
<dbReference type="PANTHER" id="PTHR45825:SF11">
    <property type="entry name" value="ALPHA AMYLASE DOMAIN-CONTAINING PROTEIN"/>
    <property type="match status" value="1"/>
</dbReference>
<evidence type="ECO:0000256" key="4">
    <source>
        <dbReference type="ARBA" id="ARBA00010281"/>
    </source>
</evidence>
<dbReference type="EMBL" id="MLCO01000153">
    <property type="protein sequence ID" value="ONG51791.1"/>
    <property type="molecule type" value="Genomic_DNA"/>
</dbReference>
<comment type="function">
    <text evidence="2 8">Synthesizes alpha-1,4-glucan chains using ADP-glucose.</text>
</comment>
<evidence type="ECO:0000259" key="10">
    <source>
        <dbReference type="Pfam" id="PF08323"/>
    </source>
</evidence>
<gene>
    <name evidence="8" type="primary">glgA</name>
    <name evidence="11" type="ORF">BKE38_15610</name>
</gene>
<reference evidence="11 12" key="1">
    <citation type="submission" date="2016-10" db="EMBL/GenBank/DDBJ databases">
        <title>Draft Genome sequence of Roseomonas sp. strain M3.</title>
        <authorList>
            <person name="Subhash Y."/>
            <person name="Lee S."/>
        </authorList>
    </citation>
    <scope>NUCLEOTIDE SEQUENCE [LARGE SCALE GENOMIC DNA]</scope>
    <source>
        <strain evidence="11 12">M3</strain>
    </source>
</reference>
<evidence type="ECO:0000256" key="1">
    <source>
        <dbReference type="ARBA" id="ARBA00001478"/>
    </source>
</evidence>
<proteinExistence type="inferred from homology"/>
<dbReference type="Pfam" id="PF08323">
    <property type="entry name" value="Glyco_transf_5"/>
    <property type="match status" value="1"/>
</dbReference>
<evidence type="ECO:0000256" key="3">
    <source>
        <dbReference type="ARBA" id="ARBA00004964"/>
    </source>
</evidence>
<comment type="pathway">
    <text evidence="3 8">Glycan biosynthesis; glycogen biosynthesis.</text>
</comment>
<dbReference type="GO" id="GO:0009011">
    <property type="term" value="F:alpha-1,4-glucan glucosyltransferase (ADP-glucose donor) activity"/>
    <property type="evidence" value="ECO:0007669"/>
    <property type="project" value="UniProtKB-UniRule"/>
</dbReference>
<organism evidence="11 12">
    <name type="scientific">Teichococcus deserti</name>
    <dbReference type="NCBI Taxonomy" id="1817963"/>
    <lineage>
        <taxon>Bacteria</taxon>
        <taxon>Pseudomonadati</taxon>
        <taxon>Pseudomonadota</taxon>
        <taxon>Alphaproteobacteria</taxon>
        <taxon>Acetobacterales</taxon>
        <taxon>Roseomonadaceae</taxon>
        <taxon>Roseomonas</taxon>
    </lineage>
</organism>
<dbReference type="InterPro" id="IPR011835">
    <property type="entry name" value="GS/SS"/>
</dbReference>
<name>A0A1V2H0L1_9PROT</name>
<dbReference type="Proteomes" id="UP000188879">
    <property type="component" value="Unassembled WGS sequence"/>
</dbReference>
<dbReference type="Pfam" id="PF00534">
    <property type="entry name" value="Glycos_transf_1"/>
    <property type="match status" value="1"/>
</dbReference>
<dbReference type="NCBIfam" id="NF001899">
    <property type="entry name" value="PRK00654.1-2"/>
    <property type="match status" value="1"/>
</dbReference>
<evidence type="ECO:0000256" key="5">
    <source>
        <dbReference type="ARBA" id="ARBA00022676"/>
    </source>
</evidence>